<organism evidence="1 2">
    <name type="scientific">Cordyceps militaris (strain CM01)</name>
    <name type="common">Caterpillar fungus</name>
    <dbReference type="NCBI Taxonomy" id="983644"/>
    <lineage>
        <taxon>Eukaryota</taxon>
        <taxon>Fungi</taxon>
        <taxon>Dikarya</taxon>
        <taxon>Ascomycota</taxon>
        <taxon>Pezizomycotina</taxon>
        <taxon>Sordariomycetes</taxon>
        <taxon>Hypocreomycetidae</taxon>
        <taxon>Hypocreales</taxon>
        <taxon>Cordycipitaceae</taxon>
        <taxon>Cordyceps</taxon>
    </lineage>
</organism>
<proteinExistence type="predicted"/>
<name>G3JSS8_CORMM</name>
<dbReference type="HOGENOM" id="CLU_1610682_0_0_1"/>
<dbReference type="RefSeq" id="XP_006674169.1">
    <property type="nucleotide sequence ID" value="XM_006674106.1"/>
</dbReference>
<dbReference type="AlphaFoldDB" id="G3JSS8"/>
<reference evidence="1 2" key="1">
    <citation type="journal article" date="2011" name="Genome Biol.">
        <title>Genome sequence of the insect pathogenic fungus Cordyceps militaris, a valued traditional Chinese medicine.</title>
        <authorList>
            <person name="Zheng P."/>
            <person name="Xia Y."/>
            <person name="Xiao G."/>
            <person name="Xiong C."/>
            <person name="Hu X."/>
            <person name="Zhang S."/>
            <person name="Zheng H."/>
            <person name="Huang Y."/>
            <person name="Zhou Y."/>
            <person name="Wang S."/>
            <person name="Zhao G.P."/>
            <person name="Liu X."/>
            <person name="St Leger R.J."/>
            <person name="Wang C."/>
        </authorList>
    </citation>
    <scope>NUCLEOTIDE SEQUENCE [LARGE SCALE GENOMIC DNA]</scope>
    <source>
        <strain evidence="1 2">CM01</strain>
    </source>
</reference>
<dbReference type="GeneID" id="18170975"/>
<dbReference type="EMBL" id="JH126405">
    <property type="protein sequence ID" value="EGX88924.1"/>
    <property type="molecule type" value="Genomic_DNA"/>
</dbReference>
<dbReference type="VEuPathDB" id="FungiDB:CCM_08971"/>
<sequence>MEASQENKLRRRLGKQAIAFAGVLELNPRHSKGLPQTEPSVVRILGLVAANGGASAGSLVLAATLCVGAEELMTLAHSWDRPSAETVPQGVNGNGSMACFKRVEMLCGGISSANHWLDLPFRPSFRLDGFTILAIWVPGSLGSKPGRKRETPLASCQWTRDWLQE</sequence>
<gene>
    <name evidence="1" type="ORF">CCM_08971</name>
</gene>
<dbReference type="KEGG" id="cmt:CCM_08971"/>
<protein>
    <submittedName>
        <fullName evidence="1">Uncharacterized protein</fullName>
    </submittedName>
</protein>
<evidence type="ECO:0000313" key="2">
    <source>
        <dbReference type="Proteomes" id="UP000001610"/>
    </source>
</evidence>
<evidence type="ECO:0000313" key="1">
    <source>
        <dbReference type="EMBL" id="EGX88924.1"/>
    </source>
</evidence>
<dbReference type="Proteomes" id="UP000001610">
    <property type="component" value="Unassembled WGS sequence"/>
</dbReference>
<dbReference type="InParanoid" id="G3JSS8"/>
<keyword evidence="2" id="KW-1185">Reference proteome</keyword>
<accession>G3JSS8</accession>